<sequence length="161" mass="19043">MANSVALFRSYIIFILLFLAPLSLLITRQIFFILKEYIFIYNLADCFRANKSFMPDYKAYISLFNSYIVRKKFFLSISLSEFYIRNCPSQSYLIYASLAYCYQKNNFLYIAEYYYLIALSLSNKNKFVLFNLLEIYIELDSYDKIAEVKNQIATLGVVGYE</sequence>
<keyword evidence="1" id="KW-0812">Transmembrane</keyword>
<dbReference type="RefSeq" id="YP_009391550.1">
    <property type="nucleotide sequence ID" value="NC_035259.1"/>
</dbReference>
<dbReference type="AlphaFoldDB" id="A0A1Z1M1P0"/>
<feature type="transmembrane region" description="Helical" evidence="1">
    <location>
        <begin position="6"/>
        <end position="26"/>
    </location>
</feature>
<dbReference type="EMBL" id="MF101410">
    <property type="protein sequence ID" value="ARW59694.1"/>
    <property type="molecule type" value="Genomic_DNA"/>
</dbReference>
<keyword evidence="1" id="KW-0472">Membrane</keyword>
<reference evidence="2" key="1">
    <citation type="journal article" date="2017" name="J. Phycol.">
        <title>Analysis of chloroplast genomes and a supermatrix inform reclassification of the Rhodomelaceae (Rhodophyta).</title>
        <authorList>
            <person name="Diaz-Tapia P."/>
            <person name="Maggs C.A."/>
            <person name="West J.A."/>
            <person name="Verbruggen H."/>
        </authorList>
    </citation>
    <scope>NUCLEOTIDE SEQUENCE</scope>
    <source>
        <strain evidence="2">HV1501</strain>
    </source>
</reference>
<keyword evidence="2" id="KW-0150">Chloroplast</keyword>
<dbReference type="Gene3D" id="1.25.40.10">
    <property type="entry name" value="Tetratricopeptide repeat domain"/>
    <property type="match status" value="1"/>
</dbReference>
<proteinExistence type="predicted"/>
<accession>A0A1Z1M1P0</accession>
<geneLocation type="chloroplast" evidence="2"/>
<gene>
    <name evidence="2" type="primary">ycf37</name>
</gene>
<evidence type="ECO:0000256" key="1">
    <source>
        <dbReference type="SAM" id="Phobius"/>
    </source>
</evidence>
<keyword evidence="2" id="KW-0934">Plastid</keyword>
<dbReference type="SUPFAM" id="SSF48452">
    <property type="entry name" value="TPR-like"/>
    <property type="match status" value="1"/>
</dbReference>
<dbReference type="InterPro" id="IPR011990">
    <property type="entry name" value="TPR-like_helical_dom_sf"/>
</dbReference>
<evidence type="ECO:0000313" key="2">
    <source>
        <dbReference type="EMBL" id="ARW59694.1"/>
    </source>
</evidence>
<name>A0A1Z1M1P0_9FLOR</name>
<keyword evidence="1" id="KW-1133">Transmembrane helix</keyword>
<organism evidence="2">
    <name type="scientific">Laurenciella marilzae</name>
    <dbReference type="NCBI Taxonomy" id="1413812"/>
    <lineage>
        <taxon>Eukaryota</taxon>
        <taxon>Rhodophyta</taxon>
        <taxon>Florideophyceae</taxon>
        <taxon>Rhodymeniophycidae</taxon>
        <taxon>Ceramiales</taxon>
        <taxon>Rhodomelaceae</taxon>
        <taxon>Laurencieae</taxon>
        <taxon>Laurenciella</taxon>
    </lineage>
</organism>
<protein>
    <submittedName>
        <fullName evidence="2">Uncharacterized protein</fullName>
    </submittedName>
</protein>
<dbReference type="GeneID" id="33347922"/>